<dbReference type="HOGENOM" id="CLU_008849_0_0_1"/>
<name>A0A0D0CHZ2_9AGAM</name>
<keyword evidence="5" id="KW-1133">Transmembrane helix</keyword>
<dbReference type="InterPro" id="IPR051350">
    <property type="entry name" value="WD_repeat-ST_regulator"/>
</dbReference>
<dbReference type="PANTHER" id="PTHR22838">
    <property type="entry name" value="WD REPEAT PROTEIN 26-RELATED"/>
    <property type="match status" value="1"/>
</dbReference>
<dbReference type="InParanoid" id="A0A0D0CHZ2"/>
<protein>
    <recommendedName>
        <fullName evidence="8">WD40 repeat-like protein</fullName>
    </recommendedName>
</protein>
<keyword evidence="5" id="KW-0812">Transmembrane</keyword>
<dbReference type="SUPFAM" id="SSF50978">
    <property type="entry name" value="WD40 repeat-like"/>
    <property type="match status" value="1"/>
</dbReference>
<gene>
    <name evidence="6" type="ORF">PAXRUDRAFT_35593</name>
</gene>
<evidence type="ECO:0000313" key="7">
    <source>
        <dbReference type="Proteomes" id="UP000054538"/>
    </source>
</evidence>
<feature type="compositionally biased region" description="Low complexity" evidence="4">
    <location>
        <begin position="689"/>
        <end position="703"/>
    </location>
</feature>
<feature type="transmembrane region" description="Helical" evidence="5">
    <location>
        <begin position="467"/>
        <end position="495"/>
    </location>
</feature>
<feature type="compositionally biased region" description="Polar residues" evidence="4">
    <location>
        <begin position="551"/>
        <end position="568"/>
    </location>
</feature>
<dbReference type="Proteomes" id="UP000054538">
    <property type="component" value="Unassembled WGS sequence"/>
</dbReference>
<feature type="transmembrane region" description="Helical" evidence="5">
    <location>
        <begin position="427"/>
        <end position="446"/>
    </location>
</feature>
<feature type="compositionally biased region" description="Low complexity" evidence="4">
    <location>
        <begin position="577"/>
        <end position="588"/>
    </location>
</feature>
<dbReference type="OrthoDB" id="972532at2759"/>
<keyword evidence="2" id="KW-0677">Repeat</keyword>
<feature type="compositionally biased region" description="Low complexity" evidence="4">
    <location>
        <begin position="602"/>
        <end position="617"/>
    </location>
</feature>
<dbReference type="InterPro" id="IPR001680">
    <property type="entry name" value="WD40_rpt"/>
</dbReference>
<feature type="region of interest" description="Disordered" evidence="4">
    <location>
        <begin position="1127"/>
        <end position="1150"/>
    </location>
</feature>
<feature type="transmembrane region" description="Helical" evidence="5">
    <location>
        <begin position="347"/>
        <end position="368"/>
    </location>
</feature>
<evidence type="ECO:0000256" key="4">
    <source>
        <dbReference type="SAM" id="MobiDB-lite"/>
    </source>
</evidence>
<proteinExistence type="predicted"/>
<dbReference type="PROSITE" id="PS50082">
    <property type="entry name" value="WD_REPEATS_2"/>
    <property type="match status" value="1"/>
</dbReference>
<evidence type="ECO:0000256" key="2">
    <source>
        <dbReference type="ARBA" id="ARBA00022737"/>
    </source>
</evidence>
<reference evidence="7" key="2">
    <citation type="submission" date="2015-01" db="EMBL/GenBank/DDBJ databases">
        <title>Evolutionary Origins and Diversification of the Mycorrhizal Mutualists.</title>
        <authorList>
            <consortium name="DOE Joint Genome Institute"/>
            <consortium name="Mycorrhizal Genomics Consortium"/>
            <person name="Kohler A."/>
            <person name="Kuo A."/>
            <person name="Nagy L.G."/>
            <person name="Floudas D."/>
            <person name="Copeland A."/>
            <person name="Barry K.W."/>
            <person name="Cichocki N."/>
            <person name="Veneault-Fourrey C."/>
            <person name="LaButti K."/>
            <person name="Lindquist E.A."/>
            <person name="Lipzen A."/>
            <person name="Lundell T."/>
            <person name="Morin E."/>
            <person name="Murat C."/>
            <person name="Riley R."/>
            <person name="Ohm R."/>
            <person name="Sun H."/>
            <person name="Tunlid A."/>
            <person name="Henrissat B."/>
            <person name="Grigoriev I.V."/>
            <person name="Hibbett D.S."/>
            <person name="Martin F."/>
        </authorList>
    </citation>
    <scope>NUCLEOTIDE SEQUENCE [LARGE SCALE GENOMIC DNA]</scope>
    <source>
        <strain evidence="7">Ve08.2h10</strain>
    </source>
</reference>
<keyword evidence="1 3" id="KW-0853">WD repeat</keyword>
<dbReference type="AlphaFoldDB" id="A0A0D0CHZ2"/>
<dbReference type="GO" id="GO:0043161">
    <property type="term" value="P:proteasome-mediated ubiquitin-dependent protein catabolic process"/>
    <property type="evidence" value="ECO:0007669"/>
    <property type="project" value="TreeGrafter"/>
</dbReference>
<evidence type="ECO:0000256" key="3">
    <source>
        <dbReference type="PROSITE-ProRule" id="PRU00221"/>
    </source>
</evidence>
<dbReference type="Pfam" id="PF00400">
    <property type="entry name" value="WD40"/>
    <property type="match status" value="2"/>
</dbReference>
<dbReference type="GO" id="GO:0034657">
    <property type="term" value="C:GID complex"/>
    <property type="evidence" value="ECO:0007669"/>
    <property type="project" value="TreeGrafter"/>
</dbReference>
<dbReference type="PANTHER" id="PTHR22838:SF0">
    <property type="entry name" value="WD REPEAT-CONTAINING PROTEIN 26"/>
    <property type="match status" value="1"/>
</dbReference>
<evidence type="ECO:0000256" key="1">
    <source>
        <dbReference type="ARBA" id="ARBA00022574"/>
    </source>
</evidence>
<evidence type="ECO:0008006" key="8">
    <source>
        <dbReference type="Google" id="ProtNLM"/>
    </source>
</evidence>
<keyword evidence="5" id="KW-0472">Membrane</keyword>
<feature type="compositionally biased region" description="Polar residues" evidence="4">
    <location>
        <begin position="643"/>
        <end position="654"/>
    </location>
</feature>
<evidence type="ECO:0000256" key="5">
    <source>
        <dbReference type="SAM" id="Phobius"/>
    </source>
</evidence>
<organism evidence="6 7">
    <name type="scientific">Paxillus rubicundulus Ve08.2h10</name>
    <dbReference type="NCBI Taxonomy" id="930991"/>
    <lineage>
        <taxon>Eukaryota</taxon>
        <taxon>Fungi</taxon>
        <taxon>Dikarya</taxon>
        <taxon>Basidiomycota</taxon>
        <taxon>Agaricomycotina</taxon>
        <taxon>Agaricomycetes</taxon>
        <taxon>Agaricomycetidae</taxon>
        <taxon>Boletales</taxon>
        <taxon>Paxilineae</taxon>
        <taxon>Paxillaceae</taxon>
        <taxon>Paxillus</taxon>
    </lineage>
</organism>
<dbReference type="InterPro" id="IPR036322">
    <property type="entry name" value="WD40_repeat_dom_sf"/>
</dbReference>
<dbReference type="SMART" id="SM00320">
    <property type="entry name" value="WD40"/>
    <property type="match status" value="4"/>
</dbReference>
<dbReference type="InterPro" id="IPR015943">
    <property type="entry name" value="WD40/YVTN_repeat-like_dom_sf"/>
</dbReference>
<feature type="region of interest" description="Disordered" evidence="4">
    <location>
        <begin position="679"/>
        <end position="707"/>
    </location>
</feature>
<feature type="transmembrane region" description="Helical" evidence="5">
    <location>
        <begin position="395"/>
        <end position="415"/>
    </location>
</feature>
<feature type="transmembrane region" description="Helical" evidence="5">
    <location>
        <begin position="313"/>
        <end position="335"/>
    </location>
</feature>
<reference evidence="6 7" key="1">
    <citation type="submission" date="2014-04" db="EMBL/GenBank/DDBJ databases">
        <authorList>
            <consortium name="DOE Joint Genome Institute"/>
            <person name="Kuo A."/>
            <person name="Kohler A."/>
            <person name="Jargeat P."/>
            <person name="Nagy L.G."/>
            <person name="Floudas D."/>
            <person name="Copeland A."/>
            <person name="Barry K.W."/>
            <person name="Cichocki N."/>
            <person name="Veneault-Fourrey C."/>
            <person name="LaButti K."/>
            <person name="Lindquist E.A."/>
            <person name="Lipzen A."/>
            <person name="Lundell T."/>
            <person name="Morin E."/>
            <person name="Murat C."/>
            <person name="Sun H."/>
            <person name="Tunlid A."/>
            <person name="Henrissat B."/>
            <person name="Grigoriev I.V."/>
            <person name="Hibbett D.S."/>
            <person name="Martin F."/>
            <person name="Nordberg H.P."/>
            <person name="Cantor M.N."/>
            <person name="Hua S.X."/>
        </authorList>
    </citation>
    <scope>NUCLEOTIDE SEQUENCE [LARGE SCALE GENOMIC DNA]</scope>
    <source>
        <strain evidence="6 7">Ve08.2h10</strain>
    </source>
</reference>
<sequence length="1150" mass="126304">MLKLDDSFAVQYRPDPNQKSVLESTSGECSMSALDSKRRKTLFNLLNVLNELTQSESLNQDLNLIPSSEDDRDIPTMDEQLQVAGAEAFNKFHKRINNLDKELRNFANAARQLGSSVGILSTAFRLRERLAHVLFLFRENGADLFPRKVARQPRETLVNPNVMEKRRRKNKVKEGVLSGFGEGFNPNSTLGSPSVSSHQNADDFLDAAFFPEHLEAFAADVVAFLNCLNEFPEFTDEAMNASIRSFEGDLKYWACCLSTYKSQFKYPAVQRYIHDLTSEMGEHVDSITSTLITFIEVGVPTIRFAQKHGASNLLTLSTVATFFSAVTATTLQFSYSSTSTVLAKSVNAFWFSSLVFSIAAAVNSLLGLSWKMAMYRSPGHRVPWWVLIWIKRSPLVFLVMSVACFSAGLVLFTYATGQGKVTSTITSVFTAFTSFGLAAVSLWFASEKWTFIRFRGQKWLQDVLVEWWGKMVGFMEVVMGVPPFSWMAWFFGLVWRGTMWVWTQVEAASGWTWNGMERAVTSAGNKARVTAIRAGVKLGLRPVTDLETELTNRSIANPPSLSTSSRTAATGADNDDLTALPTSLSQPSLAPPSPRSPFGQTRPDFSRPLRPRPSSWRLDTRRPIDAYDPIASSQGHIVPATAPDSNSSGQTISPMSPRDRFTNAVRSVIMLQSASSGAPAFAPVRKRTTSSAVTSSSTLTRASFTGPGSSSVTLGANFRGYGQGGPGGVSGLQGPCIVSLVTKLRSLSTAQDILAHSALVRHLKFSPDGKFLATSSWDRTTIIFKVAQPLVQHRILAHPSGFVGQVAWSPLGNLLLTKLNRVIKMWTQDGVCRKTIDRQCAVQAVAWMPNGEAAFLSVEGSEVVKLDLNGNIVERYAFHRVVIHDVAVTPDSLRLLVVGPVMSSPTGLQPSKSRVEKQLLVYNVETKMIENQTPVLNDVRDITLARNGQVALISYEYKAPPQLWKLDVVKDRMDSTTTTARLSLRHTYMPTMPIDFAGHSYFGGKDDQLVLCAGKAGDIHIWDRDSATLLHHVRAQDLGGDLTCIAWNQSAEEPFMFATGSHDGTVHIWTTSDAPNRPHGQPGLASSSLCSVTPHSPSPLHFGLRTDSPVRQLQALANDFAVGSMTPLTMTSGEEDTPRDRSVTFVSSKP</sequence>
<dbReference type="EMBL" id="KN825641">
    <property type="protein sequence ID" value="KIK82317.1"/>
    <property type="molecule type" value="Genomic_DNA"/>
</dbReference>
<feature type="region of interest" description="Disordered" evidence="4">
    <location>
        <begin position="551"/>
        <end position="657"/>
    </location>
</feature>
<dbReference type="STRING" id="930991.A0A0D0CHZ2"/>
<feature type="repeat" description="WD" evidence="3">
    <location>
        <begin position="753"/>
        <end position="786"/>
    </location>
</feature>
<accession>A0A0D0CHZ2</accession>
<evidence type="ECO:0000313" key="6">
    <source>
        <dbReference type="EMBL" id="KIK82317.1"/>
    </source>
</evidence>
<dbReference type="Gene3D" id="2.130.10.10">
    <property type="entry name" value="YVTN repeat-like/Quinoprotein amine dehydrogenase"/>
    <property type="match status" value="2"/>
</dbReference>
<keyword evidence="7" id="KW-1185">Reference proteome</keyword>